<reference evidence="1 2" key="1">
    <citation type="journal article" date="2023" name="Sci. Data">
        <title>Genome assembly of the Korean intertidal mud-creeper Batillaria attramentaria.</title>
        <authorList>
            <person name="Patra A.K."/>
            <person name="Ho P.T."/>
            <person name="Jun S."/>
            <person name="Lee S.J."/>
            <person name="Kim Y."/>
            <person name="Won Y.J."/>
        </authorList>
    </citation>
    <scope>NUCLEOTIDE SEQUENCE [LARGE SCALE GENOMIC DNA]</scope>
    <source>
        <strain evidence="1">Wonlab-2016</strain>
    </source>
</reference>
<name>A0ABD0L7S3_9CAEN</name>
<sequence length="104" mass="11051">MAHVASSFSPDCPSRPLCPSSNGALFSVLTIRPHFLAVLFFIVQPPLGLADKGTKLLQCQICELGVFPVLLASVEVVCPSAFYHLQFIALSSGLCQLLPHTGAV</sequence>
<evidence type="ECO:0000313" key="1">
    <source>
        <dbReference type="EMBL" id="KAK7495316.1"/>
    </source>
</evidence>
<gene>
    <name evidence="1" type="ORF">BaRGS_00013498</name>
</gene>
<dbReference type="AlphaFoldDB" id="A0ABD0L7S3"/>
<feature type="non-terminal residue" evidence="1">
    <location>
        <position position="104"/>
    </location>
</feature>
<evidence type="ECO:0000313" key="2">
    <source>
        <dbReference type="Proteomes" id="UP001519460"/>
    </source>
</evidence>
<proteinExistence type="predicted"/>
<comment type="caution">
    <text evidence="1">The sequence shown here is derived from an EMBL/GenBank/DDBJ whole genome shotgun (WGS) entry which is preliminary data.</text>
</comment>
<organism evidence="1 2">
    <name type="scientific">Batillaria attramentaria</name>
    <dbReference type="NCBI Taxonomy" id="370345"/>
    <lineage>
        <taxon>Eukaryota</taxon>
        <taxon>Metazoa</taxon>
        <taxon>Spiralia</taxon>
        <taxon>Lophotrochozoa</taxon>
        <taxon>Mollusca</taxon>
        <taxon>Gastropoda</taxon>
        <taxon>Caenogastropoda</taxon>
        <taxon>Sorbeoconcha</taxon>
        <taxon>Cerithioidea</taxon>
        <taxon>Batillariidae</taxon>
        <taxon>Batillaria</taxon>
    </lineage>
</organism>
<protein>
    <submittedName>
        <fullName evidence="1">Uncharacterized protein</fullName>
    </submittedName>
</protein>
<keyword evidence="2" id="KW-1185">Reference proteome</keyword>
<accession>A0ABD0L7S3</accession>
<dbReference type="EMBL" id="JACVVK020000076">
    <property type="protein sequence ID" value="KAK7495316.1"/>
    <property type="molecule type" value="Genomic_DNA"/>
</dbReference>
<dbReference type="Proteomes" id="UP001519460">
    <property type="component" value="Unassembled WGS sequence"/>
</dbReference>